<comment type="caution">
    <text evidence="2">The sequence shown here is derived from an EMBL/GenBank/DDBJ whole genome shotgun (WGS) entry which is preliminary data.</text>
</comment>
<proteinExistence type="predicted"/>
<reference evidence="2" key="1">
    <citation type="submission" date="2020-12" db="EMBL/GenBank/DDBJ databases">
        <title>Metabolic potential, ecology and presence of endohyphal bacteria is reflected in genomic diversity of Mucoromycotina.</title>
        <authorList>
            <person name="Muszewska A."/>
            <person name="Okrasinska A."/>
            <person name="Steczkiewicz K."/>
            <person name="Drgas O."/>
            <person name="Orlowska M."/>
            <person name="Perlinska-Lenart U."/>
            <person name="Aleksandrzak-Piekarczyk T."/>
            <person name="Szatraj K."/>
            <person name="Zielenkiewicz U."/>
            <person name="Pilsyk S."/>
            <person name="Malc E."/>
            <person name="Mieczkowski P."/>
            <person name="Kruszewska J.S."/>
            <person name="Biernat P."/>
            <person name="Pawlowska J."/>
        </authorList>
    </citation>
    <scope>NUCLEOTIDE SEQUENCE</scope>
    <source>
        <strain evidence="2">WA0000017839</strain>
    </source>
</reference>
<dbReference type="Proteomes" id="UP000603453">
    <property type="component" value="Unassembled WGS sequence"/>
</dbReference>
<dbReference type="AlphaFoldDB" id="A0A8H7QXG8"/>
<name>A0A8H7QXG8_9FUNG</name>
<evidence type="ECO:0000313" key="3">
    <source>
        <dbReference type="Proteomes" id="UP000603453"/>
    </source>
</evidence>
<dbReference type="OrthoDB" id="2290055at2759"/>
<feature type="domain" description="Edg1 TPR repeats region" evidence="1">
    <location>
        <begin position="388"/>
        <end position="541"/>
    </location>
</feature>
<gene>
    <name evidence="2" type="ORF">INT47_009982</name>
</gene>
<protein>
    <recommendedName>
        <fullName evidence="1">Edg1 TPR repeats region domain-containing protein</fullName>
    </recommendedName>
</protein>
<dbReference type="EMBL" id="JAEPRD010000095">
    <property type="protein sequence ID" value="KAG2199528.1"/>
    <property type="molecule type" value="Genomic_DNA"/>
</dbReference>
<dbReference type="InterPro" id="IPR056581">
    <property type="entry name" value="TPR_Edg1"/>
</dbReference>
<keyword evidence="3" id="KW-1185">Reference proteome</keyword>
<accession>A0A8H7QXG8</accession>
<evidence type="ECO:0000259" key="1">
    <source>
        <dbReference type="Pfam" id="PF24293"/>
    </source>
</evidence>
<organism evidence="2 3">
    <name type="scientific">Mucor saturninus</name>
    <dbReference type="NCBI Taxonomy" id="64648"/>
    <lineage>
        <taxon>Eukaryota</taxon>
        <taxon>Fungi</taxon>
        <taxon>Fungi incertae sedis</taxon>
        <taxon>Mucoromycota</taxon>
        <taxon>Mucoromycotina</taxon>
        <taxon>Mucoromycetes</taxon>
        <taxon>Mucorales</taxon>
        <taxon>Mucorineae</taxon>
        <taxon>Mucoraceae</taxon>
        <taxon>Mucor</taxon>
    </lineage>
</organism>
<sequence>MEHRFKVELNCYLESESKYPNSYTPENFWVAFDQTINYLNQTEESLEALHNIVFHAHIKREDYETDFDVPRFENGVTESHYLAVVHRYQLYGYTKRELWKCDAESAIKILFEFYGKSTQQVPELIKLFIPLSLDLEDREFHAKMDAWLAMISSYPAPDSLFTELIQEYYDCIMIAFENYDQQPSNGVEIRLRRLFDSLFKLIRVGGLLCNKEAVYAVVELAKEKDFCLDSTEISNDFPLHFEHEEFHLSSCEIQRKMVSYKPTGMQKTLREYLDLSEKDQEDNDHEHIFRVMEEYICIGGLPNQRDKTHPIPSDEDSAFDRLEQVIKQKYGERTMCGDLTLLMETCLNYASTNHELLLFRDHVFESRNEFDDIRLPTLGSTSFWNIPFDQEIVRVTNQITSFEMDASVPEEITKRLIILSIIWPYEVVRQLFLSCIQNKNQSMATIPVLYNLGNLCAFKKKDDKKETLLVLVLTDTISLNNSKLVGTYMENISQFIKSCCYHKTLAQDYPLILTPSSCEYQTLLSLEDVLNHCVLTNIVSFFQNGTASELVLLRFGLYVLNSLCEPFSSQYWTPKFMLKSNPPAFLYCLPEIYLVNFTKLLSLRSFHGTGPTLLRLQDWESVLNCINLLSRIISYALQTRTEQFPLLTQFFEETLRTFDWKSQLLWYNIARDLTRCTLTVPKCFFQITGALDDLFICDEDTDASQESEGWHEIFMACKLSTKLSDELFMHAEQWTYNLLLLWNHPYEDTIIKSSLIYALHPSTSLSVSLEYPNLILNFLGKLYDSYAGVHEVVKDFNGYEQQDMIPIIQDLSDYGTRQYFIILYITLLLKNNMTKTEGRDEKQDDYYVACLIKVLQQGMENWGDISPPPLSYSNLKTRIIKSGLIRKIHQETSEDPSPGNMTGANVPTEPKVVHYPLLDTPEFKSRRALSIICFYHLCSLFKDHEISITQKQALERLIILIMEGFIDMSSRQEFQRMLTQQPKKRITTWRKKKCEYKFVMAMRPAVTSAEEKLLRPVIVETIPNHKRIIQALGLSPKNHNTKSTKPNYLYFNN</sequence>
<evidence type="ECO:0000313" key="2">
    <source>
        <dbReference type="EMBL" id="KAG2199528.1"/>
    </source>
</evidence>
<dbReference type="Pfam" id="PF24293">
    <property type="entry name" value="TPR_Edg1"/>
    <property type="match status" value="1"/>
</dbReference>